<name>A0A1X1J2Z3_STROR</name>
<protein>
    <submittedName>
        <fullName evidence="2">Uncharacterized protein</fullName>
    </submittedName>
</protein>
<comment type="caution">
    <text evidence="2">The sequence shown here is derived from an EMBL/GenBank/DDBJ whole genome shotgun (WGS) entry which is preliminary data.</text>
</comment>
<dbReference type="Proteomes" id="UP000193780">
    <property type="component" value="Unassembled WGS sequence"/>
</dbReference>
<organism evidence="2 3">
    <name type="scientific">Streptococcus oralis subsp. dentisani</name>
    <dbReference type="NCBI Taxonomy" id="1458253"/>
    <lineage>
        <taxon>Bacteria</taxon>
        <taxon>Bacillati</taxon>
        <taxon>Bacillota</taxon>
        <taxon>Bacilli</taxon>
        <taxon>Lactobacillales</taxon>
        <taxon>Streptococcaceae</taxon>
        <taxon>Streptococcus</taxon>
    </lineage>
</organism>
<dbReference type="RefSeq" id="WP_084973422.1">
    <property type="nucleotide sequence ID" value="NZ_NCUX01000028.1"/>
</dbReference>
<evidence type="ECO:0000313" key="3">
    <source>
        <dbReference type="Proteomes" id="UP000193780"/>
    </source>
</evidence>
<keyword evidence="1" id="KW-0175">Coiled coil</keyword>
<sequence>MNKLELKLSSQKSDDTLYTNWQISKLSNDFSEFYYKSVLLHDISIYLDQGVLKNDVIIFNSSIKINNQYTKYRIPELDLNNPTDVVKYYHLGSPISLFPNKQVLVLHEFFEAYRVYFSITSKYKLNLGNKRDDLSELFNISRESSDVLNFSFVEFFSEKITENNELESDNRRKCLQEIQSKFKIRDNELIELFNSFDEKQLSKQFDYIFNRFERPIVGIKMEDDKIKLLGNEFFVQSKFTYSNDRFLETRSISQNSPLEMILNMSIIVVPYLWLILREKRDVMEMQNQNGQLDQEIARLDTEIKNLEKISEDEGISLNQSTPLPNLKKSVIQKGESVLDELEAKVMQGEITT</sequence>
<proteinExistence type="predicted"/>
<gene>
    <name evidence="2" type="ORF">B7708_02185</name>
</gene>
<evidence type="ECO:0000313" key="2">
    <source>
        <dbReference type="EMBL" id="ORO79752.1"/>
    </source>
</evidence>
<accession>A0A1X1J2Z3</accession>
<feature type="coiled-coil region" evidence="1">
    <location>
        <begin position="275"/>
        <end position="309"/>
    </location>
</feature>
<reference evidence="2 3" key="1">
    <citation type="journal article" date="2016" name="Eur. J. Clin. Microbiol. Infect. Dis.">
        <title>Whole genome sequencing as a tool for phylogenetic analysis of clinical strains of Mitis group streptococci.</title>
        <authorList>
            <person name="Rasmussen L.H."/>
            <person name="Dargis R."/>
            <person name="Hojholt K."/>
            <person name="Christensen J.J."/>
            <person name="Skovgaard O."/>
            <person name="Justesen U.S."/>
            <person name="Rosenvinge F.S."/>
            <person name="Moser C."/>
            <person name="Lukjancenko O."/>
            <person name="Rasmussen S."/>
            <person name="Nielsen X.C."/>
        </authorList>
    </citation>
    <scope>NUCLEOTIDE SEQUENCE [LARGE SCALE GENOMIC DNA]</scope>
    <source>
        <strain evidence="2 3">RH_9883_08</strain>
    </source>
</reference>
<evidence type="ECO:0000256" key="1">
    <source>
        <dbReference type="SAM" id="Coils"/>
    </source>
</evidence>
<dbReference type="EMBL" id="NCUX01000028">
    <property type="protein sequence ID" value="ORO79752.1"/>
    <property type="molecule type" value="Genomic_DNA"/>
</dbReference>
<dbReference type="AlphaFoldDB" id="A0A1X1J2Z3"/>